<reference evidence="3" key="2">
    <citation type="submission" date="2020-05" db="UniProtKB">
        <authorList>
            <consortium name="EnsemblMetazoa"/>
        </authorList>
    </citation>
    <scope>IDENTIFICATION</scope>
    <source>
        <strain evidence="3">wikel</strain>
    </source>
</reference>
<feature type="compositionally biased region" description="Basic and acidic residues" evidence="1">
    <location>
        <begin position="80"/>
        <end position="101"/>
    </location>
</feature>
<protein>
    <submittedName>
        <fullName evidence="2 3">Uncharacterized protein</fullName>
    </submittedName>
</protein>
<name>B7QE78_IXOSC</name>
<dbReference type="HOGENOM" id="CLU_2123802_0_0_1"/>
<accession>B7QE78</accession>
<dbReference type="VEuPathDB" id="VectorBase:ISCW012017"/>
<keyword evidence="4" id="KW-1185">Reference proteome</keyword>
<dbReference type="PaxDb" id="6945-B7QE78"/>
<feature type="region of interest" description="Disordered" evidence="1">
    <location>
        <begin position="28"/>
        <end position="114"/>
    </location>
</feature>
<dbReference type="InParanoid" id="B7QE78"/>
<dbReference type="EnsemblMetazoa" id="ISCW012017-RA">
    <property type="protein sequence ID" value="ISCW012017-PA"/>
    <property type="gene ID" value="ISCW012017"/>
</dbReference>
<organism>
    <name type="scientific">Ixodes scapularis</name>
    <name type="common">Black-legged tick</name>
    <name type="synonym">Deer tick</name>
    <dbReference type="NCBI Taxonomy" id="6945"/>
    <lineage>
        <taxon>Eukaryota</taxon>
        <taxon>Metazoa</taxon>
        <taxon>Ecdysozoa</taxon>
        <taxon>Arthropoda</taxon>
        <taxon>Chelicerata</taxon>
        <taxon>Arachnida</taxon>
        <taxon>Acari</taxon>
        <taxon>Parasitiformes</taxon>
        <taxon>Ixodida</taxon>
        <taxon>Ixodoidea</taxon>
        <taxon>Ixodidae</taxon>
        <taxon>Ixodinae</taxon>
        <taxon>Ixodes</taxon>
    </lineage>
</organism>
<evidence type="ECO:0000313" key="4">
    <source>
        <dbReference type="Proteomes" id="UP000001555"/>
    </source>
</evidence>
<evidence type="ECO:0000313" key="3">
    <source>
        <dbReference type="EnsemblMetazoa" id="ISCW012017-PA"/>
    </source>
</evidence>
<proteinExistence type="predicted"/>
<dbReference type="EMBL" id="ABJB010043614">
    <property type="status" value="NOT_ANNOTATED_CDS"/>
    <property type="molecule type" value="Genomic_DNA"/>
</dbReference>
<sequence>MSPQMGTTSHPRKTRAYLFFLVLSGTPAAFPEAPPTRRARLSEAAQPVPIPTSDDDDEEENLLFRGYPASQDPAGRYRARVPDDSDHSSDSGETTPRRDHQYPPPNPARSCPDW</sequence>
<evidence type="ECO:0000256" key="1">
    <source>
        <dbReference type="SAM" id="MobiDB-lite"/>
    </source>
</evidence>
<evidence type="ECO:0000313" key="2">
    <source>
        <dbReference type="EMBL" id="EEC17150.1"/>
    </source>
</evidence>
<dbReference type="VEuPathDB" id="VectorBase:ISCP_005121"/>
<gene>
    <name evidence="2" type="ORF">IscW_ISCW012017</name>
</gene>
<dbReference type="AlphaFoldDB" id="B7QE78"/>
<reference evidence="2 4" key="1">
    <citation type="submission" date="2008-03" db="EMBL/GenBank/DDBJ databases">
        <title>Annotation of Ixodes scapularis.</title>
        <authorList>
            <consortium name="Ixodes scapularis Genome Project Consortium"/>
            <person name="Caler E."/>
            <person name="Hannick L.I."/>
            <person name="Bidwell S."/>
            <person name="Joardar V."/>
            <person name="Thiagarajan M."/>
            <person name="Amedeo P."/>
            <person name="Galinsky K.J."/>
            <person name="Schobel S."/>
            <person name="Inman J."/>
            <person name="Hostetler J."/>
            <person name="Miller J."/>
            <person name="Hammond M."/>
            <person name="Megy K."/>
            <person name="Lawson D."/>
            <person name="Kodira C."/>
            <person name="Sutton G."/>
            <person name="Meyer J."/>
            <person name="Hill C.A."/>
            <person name="Birren B."/>
            <person name="Nene V."/>
            <person name="Collins F."/>
            <person name="Alarcon-Chaidez F."/>
            <person name="Wikel S."/>
            <person name="Strausberg R."/>
        </authorList>
    </citation>
    <scope>NUCLEOTIDE SEQUENCE [LARGE SCALE GENOMIC DNA]</scope>
    <source>
        <strain evidence="4">Wikel</strain>
        <strain evidence="2">Wikel colony</strain>
    </source>
</reference>
<dbReference type="Proteomes" id="UP000001555">
    <property type="component" value="Unassembled WGS sequence"/>
</dbReference>
<dbReference type="EMBL" id="ABJB010669369">
    <property type="status" value="NOT_ANNOTATED_CDS"/>
    <property type="molecule type" value="Genomic_DNA"/>
</dbReference>
<dbReference type="EMBL" id="DS919161">
    <property type="protein sequence ID" value="EEC17150.1"/>
    <property type="molecule type" value="Genomic_DNA"/>
</dbReference>